<dbReference type="PANTHER" id="PTHR43766:SF1">
    <property type="entry name" value="TRYPTOPHAN--TRNA LIGASE, MITOCHONDRIAL"/>
    <property type="match status" value="1"/>
</dbReference>
<dbReference type="GO" id="GO:0005829">
    <property type="term" value="C:cytosol"/>
    <property type="evidence" value="ECO:0007669"/>
    <property type="project" value="TreeGrafter"/>
</dbReference>
<keyword evidence="3 10" id="KW-0436">Ligase</keyword>
<dbReference type="PANTHER" id="PTHR43766">
    <property type="entry name" value="TRYPTOPHAN--TRNA LIGASE, MITOCHONDRIAL"/>
    <property type="match status" value="1"/>
</dbReference>
<dbReference type="SUPFAM" id="SSF52374">
    <property type="entry name" value="Nucleotidylyl transferase"/>
    <property type="match status" value="1"/>
</dbReference>
<evidence type="ECO:0000313" key="12">
    <source>
        <dbReference type="Proteomes" id="UP000886657"/>
    </source>
</evidence>
<name>A0A9D7SFA2_9BACT</name>
<dbReference type="Proteomes" id="UP000886657">
    <property type="component" value="Unassembled WGS sequence"/>
</dbReference>
<comment type="similarity">
    <text evidence="1 10">Belongs to the class-I aminoacyl-tRNA synthetase family.</text>
</comment>
<dbReference type="PRINTS" id="PR01039">
    <property type="entry name" value="TRNASYNTHTRP"/>
</dbReference>
<dbReference type="GO" id="GO:0005524">
    <property type="term" value="F:ATP binding"/>
    <property type="evidence" value="ECO:0007669"/>
    <property type="project" value="UniProtKB-KW"/>
</dbReference>
<sequence>MQHRVLSGIQPSGSQHIGHLVGALDNFEKLQHGNQAFYMIVDWHALTSKYEAVEEIWPATLELTACFLATGLDPEKATIFLQSQVKEHAELHLLLSMITPLSWLERVPTYKEKLQNAVADLGSYGFLGYPLLQTADIIIYKARKVPVGEDQLFHLELAREIVRRFNFLFQREVFPEPEAVLTKTPKVPGLDGRKMSKSYGNCIYLRDTNAEILEKCTRQMASDPARVRKTDPGNPDICPVFEFHKLFSDDATVQLVNTECRRAGIGCFDCKKRVAEAMIRRIEPVREKIEANLAHPESIQDVLRDGSARARKVAAETMADVRDAMKMPTL</sequence>
<dbReference type="InterPro" id="IPR014729">
    <property type="entry name" value="Rossmann-like_a/b/a_fold"/>
</dbReference>
<dbReference type="Gene3D" id="1.10.240.10">
    <property type="entry name" value="Tyrosyl-Transfer RNA Synthetase"/>
    <property type="match status" value="1"/>
</dbReference>
<evidence type="ECO:0000256" key="10">
    <source>
        <dbReference type="RuleBase" id="RU363036"/>
    </source>
</evidence>
<evidence type="ECO:0000256" key="5">
    <source>
        <dbReference type="ARBA" id="ARBA00022840"/>
    </source>
</evidence>
<dbReference type="InterPro" id="IPR050203">
    <property type="entry name" value="Trp-tRNA_synthetase"/>
</dbReference>
<evidence type="ECO:0000256" key="3">
    <source>
        <dbReference type="ARBA" id="ARBA00022598"/>
    </source>
</evidence>
<dbReference type="Gene3D" id="3.40.50.620">
    <property type="entry name" value="HUPs"/>
    <property type="match status" value="1"/>
</dbReference>
<dbReference type="InterPro" id="IPR002306">
    <property type="entry name" value="Trp-tRNA-ligase"/>
</dbReference>
<dbReference type="Pfam" id="PF00579">
    <property type="entry name" value="tRNA-synt_1b"/>
    <property type="match status" value="1"/>
</dbReference>
<organism evidence="11 12">
    <name type="scientific">Candidatus Geothrix skivensis</name>
    <dbReference type="NCBI Taxonomy" id="2954439"/>
    <lineage>
        <taxon>Bacteria</taxon>
        <taxon>Pseudomonadati</taxon>
        <taxon>Acidobacteriota</taxon>
        <taxon>Holophagae</taxon>
        <taxon>Holophagales</taxon>
        <taxon>Holophagaceae</taxon>
        <taxon>Geothrix</taxon>
    </lineage>
</organism>
<dbReference type="GO" id="GO:0004830">
    <property type="term" value="F:tryptophan-tRNA ligase activity"/>
    <property type="evidence" value="ECO:0007669"/>
    <property type="project" value="UniProtKB-UniRule"/>
</dbReference>
<dbReference type="InterPro" id="IPR002305">
    <property type="entry name" value="aa-tRNA-synth_Ic"/>
</dbReference>
<keyword evidence="5 10" id="KW-0067">ATP-binding</keyword>
<protein>
    <recommendedName>
        <fullName evidence="2 9">Tryptophan--tRNA ligase</fullName>
        <ecNumber evidence="2 9">6.1.1.2</ecNumber>
    </recommendedName>
</protein>
<dbReference type="AlphaFoldDB" id="A0A9D7SFA2"/>
<evidence type="ECO:0000256" key="8">
    <source>
        <dbReference type="ARBA" id="ARBA00049929"/>
    </source>
</evidence>
<comment type="caution">
    <text evidence="11">The sequence shown here is derived from an EMBL/GenBank/DDBJ whole genome shotgun (WGS) entry which is preliminary data.</text>
</comment>
<evidence type="ECO:0000256" key="2">
    <source>
        <dbReference type="ARBA" id="ARBA00013161"/>
    </source>
</evidence>
<proteinExistence type="inferred from homology"/>
<evidence type="ECO:0000256" key="9">
    <source>
        <dbReference type="NCBIfam" id="TIGR00233"/>
    </source>
</evidence>
<dbReference type="EC" id="6.1.1.2" evidence="2 9"/>
<keyword evidence="7 10" id="KW-0030">Aminoacyl-tRNA synthetase</keyword>
<evidence type="ECO:0000256" key="4">
    <source>
        <dbReference type="ARBA" id="ARBA00022741"/>
    </source>
</evidence>
<dbReference type="GO" id="GO:0006436">
    <property type="term" value="P:tryptophanyl-tRNA aminoacylation"/>
    <property type="evidence" value="ECO:0007669"/>
    <property type="project" value="UniProtKB-UniRule"/>
</dbReference>
<evidence type="ECO:0000256" key="6">
    <source>
        <dbReference type="ARBA" id="ARBA00022917"/>
    </source>
</evidence>
<evidence type="ECO:0000313" key="11">
    <source>
        <dbReference type="EMBL" id="MBK9795848.1"/>
    </source>
</evidence>
<evidence type="ECO:0000256" key="1">
    <source>
        <dbReference type="ARBA" id="ARBA00005594"/>
    </source>
</evidence>
<dbReference type="CDD" id="cd00806">
    <property type="entry name" value="TrpRS_core"/>
    <property type="match status" value="1"/>
</dbReference>
<gene>
    <name evidence="11" type="primary">trpS</name>
    <name evidence="11" type="ORF">IPP58_05030</name>
</gene>
<keyword evidence="4 10" id="KW-0547">Nucleotide-binding</keyword>
<dbReference type="NCBIfam" id="TIGR00233">
    <property type="entry name" value="trpS"/>
    <property type="match status" value="1"/>
</dbReference>
<evidence type="ECO:0000256" key="7">
    <source>
        <dbReference type="ARBA" id="ARBA00023146"/>
    </source>
</evidence>
<comment type="catalytic activity">
    <reaction evidence="8">
        <text>tRNA(Trp) + L-tryptophan + ATP = L-tryptophyl-tRNA(Trp) + AMP + diphosphate + H(+)</text>
        <dbReference type="Rhea" id="RHEA:24080"/>
        <dbReference type="Rhea" id="RHEA-COMP:9671"/>
        <dbReference type="Rhea" id="RHEA-COMP:9705"/>
        <dbReference type="ChEBI" id="CHEBI:15378"/>
        <dbReference type="ChEBI" id="CHEBI:30616"/>
        <dbReference type="ChEBI" id="CHEBI:33019"/>
        <dbReference type="ChEBI" id="CHEBI:57912"/>
        <dbReference type="ChEBI" id="CHEBI:78442"/>
        <dbReference type="ChEBI" id="CHEBI:78535"/>
        <dbReference type="ChEBI" id="CHEBI:456215"/>
        <dbReference type="EC" id="6.1.1.2"/>
    </reaction>
</comment>
<reference evidence="11" key="1">
    <citation type="submission" date="2020-10" db="EMBL/GenBank/DDBJ databases">
        <title>Connecting structure to function with the recovery of over 1000 high-quality activated sludge metagenome-assembled genomes encoding full-length rRNA genes using long-read sequencing.</title>
        <authorList>
            <person name="Singleton C.M."/>
            <person name="Petriglieri F."/>
            <person name="Kristensen J.M."/>
            <person name="Kirkegaard R.H."/>
            <person name="Michaelsen T.Y."/>
            <person name="Andersen M.H."/>
            <person name="Karst S.M."/>
            <person name="Dueholm M.S."/>
            <person name="Nielsen P.H."/>
            <person name="Albertsen M."/>
        </authorList>
    </citation>
    <scope>NUCLEOTIDE SEQUENCE</scope>
    <source>
        <strain evidence="11">Skiv_18-Q3-R9-52_MAXAC.067</strain>
    </source>
</reference>
<dbReference type="FunFam" id="1.10.240.10:FF:000005">
    <property type="entry name" value="Tryptophan--tRNA ligase"/>
    <property type="match status" value="1"/>
</dbReference>
<keyword evidence="6 10" id="KW-0648">Protein biosynthesis</keyword>
<dbReference type="EMBL" id="JADKIO010000005">
    <property type="protein sequence ID" value="MBK9795848.1"/>
    <property type="molecule type" value="Genomic_DNA"/>
</dbReference>
<accession>A0A9D7SFA2</accession>